<dbReference type="EMBL" id="GEVM01008833">
    <property type="protein sequence ID" value="JAU97105.1"/>
    <property type="molecule type" value="Transcribed_RNA"/>
</dbReference>
<dbReference type="InterPro" id="IPR035897">
    <property type="entry name" value="Toll_tir_struct_dom_sf"/>
</dbReference>
<dbReference type="Gene3D" id="3.40.50.10140">
    <property type="entry name" value="Toll/interleukin-1 receptor homology (TIR) domain"/>
    <property type="match status" value="1"/>
</dbReference>
<keyword evidence="1" id="KW-1133">Transmembrane helix</keyword>
<dbReference type="GO" id="GO:0043531">
    <property type="term" value="F:ADP binding"/>
    <property type="evidence" value="ECO:0007669"/>
    <property type="project" value="InterPro"/>
</dbReference>
<organism evidence="3">
    <name type="scientific">Noccaea caerulescens</name>
    <name type="common">Alpine penny-cress</name>
    <name type="synonym">Thlaspi caerulescens</name>
    <dbReference type="NCBI Taxonomy" id="107243"/>
    <lineage>
        <taxon>Eukaryota</taxon>
        <taxon>Viridiplantae</taxon>
        <taxon>Streptophyta</taxon>
        <taxon>Embryophyta</taxon>
        <taxon>Tracheophyta</taxon>
        <taxon>Spermatophyta</taxon>
        <taxon>Magnoliopsida</taxon>
        <taxon>eudicotyledons</taxon>
        <taxon>Gunneridae</taxon>
        <taxon>Pentapetalae</taxon>
        <taxon>rosids</taxon>
        <taxon>malvids</taxon>
        <taxon>Brassicales</taxon>
        <taxon>Brassicaceae</taxon>
        <taxon>Coluteocarpeae</taxon>
        <taxon>Noccaea</taxon>
    </lineage>
</organism>
<dbReference type="InterPro" id="IPR027417">
    <property type="entry name" value="P-loop_NTPase"/>
</dbReference>
<dbReference type="GO" id="GO:0006952">
    <property type="term" value="P:defense response"/>
    <property type="evidence" value="ECO:0007669"/>
    <property type="project" value="InterPro"/>
</dbReference>
<proteinExistence type="predicted"/>
<protein>
    <submittedName>
        <fullName evidence="3">Putative disease resistance protein</fullName>
    </submittedName>
</protein>
<dbReference type="PRINTS" id="PR00364">
    <property type="entry name" value="DISEASERSIST"/>
</dbReference>
<dbReference type="PANTHER" id="PTHR11017">
    <property type="entry name" value="LEUCINE-RICH REPEAT-CONTAINING PROTEIN"/>
    <property type="match status" value="1"/>
</dbReference>
<keyword evidence="1" id="KW-0812">Transmembrane</keyword>
<evidence type="ECO:0000313" key="3">
    <source>
        <dbReference type="EMBL" id="JAU97105.1"/>
    </source>
</evidence>
<dbReference type="PROSITE" id="PS50104">
    <property type="entry name" value="TIR"/>
    <property type="match status" value="1"/>
</dbReference>
<dbReference type="Gene3D" id="3.40.50.300">
    <property type="entry name" value="P-loop containing nucleotide triphosphate hydrolases"/>
    <property type="match status" value="1"/>
</dbReference>
<dbReference type="Pfam" id="PF00931">
    <property type="entry name" value="NB-ARC"/>
    <property type="match status" value="1"/>
</dbReference>
<dbReference type="Pfam" id="PF01582">
    <property type="entry name" value="TIR"/>
    <property type="match status" value="1"/>
</dbReference>
<feature type="domain" description="TIR" evidence="2">
    <location>
        <begin position="1"/>
        <end position="165"/>
    </location>
</feature>
<name>A0A1J3JXM6_NOCCA</name>
<dbReference type="SUPFAM" id="SSF52540">
    <property type="entry name" value="P-loop containing nucleoside triphosphate hydrolases"/>
    <property type="match status" value="1"/>
</dbReference>
<dbReference type="SUPFAM" id="SSF52200">
    <property type="entry name" value="Toll/Interleukin receptor TIR domain"/>
    <property type="match status" value="1"/>
</dbReference>
<dbReference type="Gene3D" id="1.10.8.430">
    <property type="entry name" value="Helical domain of apoptotic protease-activating factors"/>
    <property type="match status" value="1"/>
</dbReference>
<dbReference type="GO" id="GO:0007165">
    <property type="term" value="P:signal transduction"/>
    <property type="evidence" value="ECO:0007669"/>
    <property type="project" value="InterPro"/>
</dbReference>
<dbReference type="InterPro" id="IPR002182">
    <property type="entry name" value="NB-ARC"/>
</dbReference>
<dbReference type="InterPro" id="IPR000157">
    <property type="entry name" value="TIR_dom"/>
</dbReference>
<sequence length="516" mass="58657">MKFEVFVSFRGIDTRRTFVSHLLLSLFKKQFTTFKQEEEIPWNQPATSQALEAIENSEIAIVVISKNYAASISCLDELAMIMDCKDKQSLVVIPVLYEVDPSDILRQGDDIGDGDNNNLEKVKKWKDALAKAIQIYQQDYSCWKDDEDSYSYIIDRVMINVSKRLIKFVPYSLDVPSATSAEESEASSDLKMYSRFLLIPIGIVTMGIGSVRAALWTIAGRFINGVKRISSVKPWSRKKKTSVKPRPSGSLQKDDEYVPGNDLSRFVWSDPDFNSFVGMDRHAKAVTALLDLQTNDTDTVEAIGICGVGGVGKTTVARCVYEQISPQFQDHHYFMMDSKNYSPCLLEEITRALLIPTTSDSDSESLCEVVKAKLGHRKVLLIVDHELRLIREVENILKVSSWFGPGSRLIFISHDKEWLSRFGVTRFYEVESMRYDEALQLFSQFAFKQEHVPSRFYRLSVRAVLITCRIPLALKVFGSFLRGKCINEWEFELCRLEASQDNCVARVSSYIGEAFS</sequence>
<evidence type="ECO:0000259" key="2">
    <source>
        <dbReference type="PROSITE" id="PS50104"/>
    </source>
</evidence>
<evidence type="ECO:0000256" key="1">
    <source>
        <dbReference type="SAM" id="Phobius"/>
    </source>
</evidence>
<dbReference type="SMART" id="SM00255">
    <property type="entry name" value="TIR"/>
    <property type="match status" value="1"/>
</dbReference>
<feature type="transmembrane region" description="Helical" evidence="1">
    <location>
        <begin position="196"/>
        <end position="219"/>
    </location>
</feature>
<keyword evidence="1" id="KW-0472">Membrane</keyword>
<dbReference type="PANTHER" id="PTHR11017:SF564">
    <property type="entry name" value="DISEASE RESISTANCE PROTEIN (TIR-NBS CLASS)"/>
    <property type="match status" value="1"/>
</dbReference>
<dbReference type="InterPro" id="IPR044974">
    <property type="entry name" value="Disease_R_plants"/>
</dbReference>
<reference evidence="3" key="1">
    <citation type="submission" date="2016-07" db="EMBL/GenBank/DDBJ databases">
        <title>De novo transcriptome assembly of four accessions of the metal hyperaccumulator plant Noccaea caerulescens.</title>
        <authorList>
            <person name="Blande D."/>
            <person name="Halimaa P."/>
            <person name="Tervahauta A.I."/>
            <person name="Aarts M.G."/>
            <person name="Karenlampi S.O."/>
        </authorList>
    </citation>
    <scope>NUCLEOTIDE SEQUENCE</scope>
</reference>
<dbReference type="InterPro" id="IPR042197">
    <property type="entry name" value="Apaf_helical"/>
</dbReference>
<accession>A0A1J3JXM6</accession>
<gene>
    <name evidence="3" type="ORF">MP_TR22314_c3_g1_i1_g.64682</name>
</gene>
<dbReference type="AlphaFoldDB" id="A0A1J3JXM6"/>